<evidence type="ECO:0000259" key="12">
    <source>
        <dbReference type="PROSITE" id="PS50235"/>
    </source>
</evidence>
<dbReference type="PROSITE" id="PS00972">
    <property type="entry name" value="USP_1"/>
    <property type="match status" value="1"/>
</dbReference>
<sequence>MPSKLQLDKIAWQWTETVEPADVKQEHIEAAYRVRCSSCSANACRRNCSGNPRCLSGLGERNWLQELKDSAWHDVGDPNAERRPEGGFVGLKNLGATCYLNSFLQVLYHNPAFRHSLYQWDPQDDPQECSKQIISNEKKELTVPSATGPCATYRPSSVTGHLQLLFAQLQFSKRRYIDPEPFITCLGLSTTQQQDAQEFSKLLMCLLEKHLSSQRQLSARTIVQEQYAGEYDYVTKCLECSTESLCPSKFYELDLNIKGLRHLEEALNQFLREEKLEGSNQYSCGVCGGMRNAVRCIRLRRLPPVLNLQLLRFGFDRQAGCRKINTALQFTETLDLSAHLRKPPGSMVYTLMAVLIHQGSSALCYKGYFPGHAAGSMVYTLMAVLIHQGSSANSGHYVAHIKDRTSGSWYLFNDDGVCKMRGRHLQLNTDEENPTRAQSTGSDDASEPPKRLAKGTHDSTGAYMLVYQKSGHTNSFPPDQDPFWAYALPKIVQEALDTDNAVFEQWVAEMDAMRADKVSAGRAQQKEVRSLYEQLPVIEGEPVDWITTDWLIKWLAQDKEPVPPVDNSAVLCTHSLLDPQHVSKVKCISSRAADLIYQKYGGGPRLREALCASCVVQQCRYLRAHTRVQDDQRNISRLLKFKPSSTESSMWVGKQSLLWWRKLAMAQVASPSQETNGNDTGPIEDDSDTTLPPVSAATFSFNEDICCPHGGLNPNKNIRRLVSMDVWTLLKGHFPSAPQFPESTEDCQQCLAHQMEDSAAQVAQKQQAAQERQQFADLVQERNRPDLSESTARLLARHFLSQWKLFLRYPLAKERPTHIVNTDLLCPHSLLLHLPQDEDRAVPIWPQEWESLVKLFPADLCITVSPGTGDGKLITEPALCESCRESADLERRQSQQGTVLVRRVSSQEAEATAKRPRLDERRQRRARRGDRSVHMRATQTLLDLKLKVMELFSVAPFDQHLSLDQGDGQPALSLSGNSSTLAELGVLPGALLLLVVDEPAGEIEDCDQSGGDLSTGMGFKGTKLQE</sequence>
<keyword evidence="5" id="KW-0645">Protease</keyword>
<evidence type="ECO:0000256" key="8">
    <source>
        <dbReference type="ARBA" id="ARBA00022801"/>
    </source>
</evidence>
<evidence type="ECO:0000256" key="4">
    <source>
        <dbReference type="ARBA" id="ARBA00012759"/>
    </source>
</evidence>
<dbReference type="InterPro" id="IPR018200">
    <property type="entry name" value="USP_CS"/>
</dbReference>
<dbReference type="PROSITE" id="PS51283">
    <property type="entry name" value="DUSP"/>
    <property type="match status" value="2"/>
</dbReference>
<evidence type="ECO:0000256" key="7">
    <source>
        <dbReference type="ARBA" id="ARBA00022786"/>
    </source>
</evidence>
<comment type="subcellular location">
    <subcellularLocation>
        <location evidence="2">Nucleus</location>
    </subcellularLocation>
</comment>
<feature type="region of interest" description="Disordered" evidence="11">
    <location>
        <begin position="426"/>
        <end position="456"/>
    </location>
</feature>
<evidence type="ECO:0000256" key="3">
    <source>
        <dbReference type="ARBA" id="ARBA00009085"/>
    </source>
</evidence>
<dbReference type="GO" id="GO:0006508">
    <property type="term" value="P:proteolysis"/>
    <property type="evidence" value="ECO:0007669"/>
    <property type="project" value="UniProtKB-KW"/>
</dbReference>
<dbReference type="PANTHER" id="PTHR24006">
    <property type="entry name" value="UBIQUITIN CARBOXYL-TERMINAL HYDROLASE"/>
    <property type="match status" value="1"/>
</dbReference>
<organism evidence="14">
    <name type="scientific">Rhipicephalus pulchellus</name>
    <name type="common">Yellow backed tick</name>
    <name type="synonym">Dermacentor pulchellus</name>
    <dbReference type="NCBI Taxonomy" id="72859"/>
    <lineage>
        <taxon>Eukaryota</taxon>
        <taxon>Metazoa</taxon>
        <taxon>Ecdysozoa</taxon>
        <taxon>Arthropoda</taxon>
        <taxon>Chelicerata</taxon>
        <taxon>Arachnida</taxon>
        <taxon>Acari</taxon>
        <taxon>Parasitiformes</taxon>
        <taxon>Ixodida</taxon>
        <taxon>Ixodoidea</taxon>
        <taxon>Ixodidae</taxon>
        <taxon>Rhipicephalinae</taxon>
        <taxon>Rhipicephalus</taxon>
        <taxon>Rhipicephalus</taxon>
    </lineage>
</organism>
<dbReference type="GO" id="GO:0016579">
    <property type="term" value="P:protein deubiquitination"/>
    <property type="evidence" value="ECO:0007669"/>
    <property type="project" value="InterPro"/>
</dbReference>
<evidence type="ECO:0000256" key="10">
    <source>
        <dbReference type="ARBA" id="ARBA00023242"/>
    </source>
</evidence>
<dbReference type="InterPro" id="IPR006615">
    <property type="entry name" value="Pept_C19_DUSP"/>
</dbReference>
<proteinExistence type="evidence at transcript level"/>
<evidence type="ECO:0000313" key="14">
    <source>
        <dbReference type="EMBL" id="JAA55505.1"/>
    </source>
</evidence>
<dbReference type="InterPro" id="IPR028889">
    <property type="entry name" value="USP"/>
</dbReference>
<keyword evidence="8 14" id="KW-0378">Hydrolase</keyword>
<feature type="domain" description="DUSP" evidence="13">
    <location>
        <begin position="519"/>
        <end position="612"/>
    </location>
</feature>
<comment type="similarity">
    <text evidence="3">Belongs to the peptidase C19 family.</text>
</comment>
<feature type="region of interest" description="Disordered" evidence="11">
    <location>
        <begin position="1005"/>
        <end position="1026"/>
    </location>
</feature>
<dbReference type="GO" id="GO:0004843">
    <property type="term" value="F:cysteine-type deubiquitinase activity"/>
    <property type="evidence" value="ECO:0007669"/>
    <property type="project" value="UniProtKB-EC"/>
</dbReference>
<dbReference type="PROSITE" id="PS00973">
    <property type="entry name" value="USP_2"/>
    <property type="match status" value="1"/>
</dbReference>
<feature type="region of interest" description="Disordered" evidence="11">
    <location>
        <begin position="670"/>
        <end position="694"/>
    </location>
</feature>
<accession>L7LUL5</accession>
<comment type="catalytic activity">
    <reaction evidence="1">
        <text>Thiol-dependent hydrolysis of ester, thioester, amide, peptide and isopeptide bonds formed by the C-terminal Gly of ubiquitin (a 76-residue protein attached to proteins as an intracellular targeting signal).</text>
        <dbReference type="EC" id="3.4.19.12"/>
    </reaction>
</comment>
<dbReference type="GO" id="GO:0004197">
    <property type="term" value="F:cysteine-type endopeptidase activity"/>
    <property type="evidence" value="ECO:0007669"/>
    <property type="project" value="InterPro"/>
</dbReference>
<dbReference type="EMBL" id="GACK01009529">
    <property type="protein sequence ID" value="JAA55505.1"/>
    <property type="molecule type" value="mRNA"/>
</dbReference>
<dbReference type="GO" id="GO:0005829">
    <property type="term" value="C:cytosol"/>
    <property type="evidence" value="ECO:0007669"/>
    <property type="project" value="TreeGrafter"/>
</dbReference>
<dbReference type="InterPro" id="IPR033841">
    <property type="entry name" value="Pep_USP48"/>
</dbReference>
<dbReference type="Pfam" id="PF00443">
    <property type="entry name" value="UCH"/>
    <property type="match status" value="1"/>
</dbReference>
<dbReference type="InterPro" id="IPR044743">
    <property type="entry name" value="Ubl_USP48"/>
</dbReference>
<dbReference type="CDD" id="cd01795">
    <property type="entry name" value="Ubl_USP48"/>
    <property type="match status" value="1"/>
</dbReference>
<dbReference type="PROSITE" id="PS50235">
    <property type="entry name" value="USP_3"/>
    <property type="match status" value="1"/>
</dbReference>
<feature type="compositionally biased region" description="Polar residues" evidence="11">
    <location>
        <begin position="670"/>
        <end position="679"/>
    </location>
</feature>
<name>L7LUL5_RHIPC</name>
<dbReference type="CDD" id="cd02668">
    <property type="entry name" value="Peptidase_C19L"/>
    <property type="match status" value="1"/>
</dbReference>
<keyword evidence="9" id="KW-0788">Thiol protease</keyword>
<feature type="domain" description="USP" evidence="12">
    <location>
        <begin position="89"/>
        <end position="470"/>
    </location>
</feature>
<protein>
    <recommendedName>
        <fullName evidence="4">ubiquitinyl hydrolase 1</fullName>
        <ecNumber evidence="4">3.4.19.12</ecNumber>
    </recommendedName>
</protein>
<feature type="region of interest" description="Disordered" evidence="11">
    <location>
        <begin position="894"/>
        <end position="933"/>
    </location>
</feature>
<evidence type="ECO:0000256" key="6">
    <source>
        <dbReference type="ARBA" id="ARBA00022737"/>
    </source>
</evidence>
<dbReference type="InterPro" id="IPR038765">
    <property type="entry name" value="Papain-like_cys_pep_sf"/>
</dbReference>
<dbReference type="InterPro" id="IPR035927">
    <property type="entry name" value="DUSP-like_sf"/>
</dbReference>
<evidence type="ECO:0000256" key="9">
    <source>
        <dbReference type="ARBA" id="ARBA00022807"/>
    </source>
</evidence>
<dbReference type="PANTHER" id="PTHR24006:SF722">
    <property type="entry name" value="UBIQUITIN CARBOXYL-TERMINAL HYDROLASE 48"/>
    <property type="match status" value="1"/>
</dbReference>
<reference evidence="14" key="1">
    <citation type="submission" date="2012-11" db="EMBL/GenBank/DDBJ databases">
        <authorList>
            <person name="Lucero-Rivera Y.E."/>
            <person name="Tovar-Ramirez D."/>
        </authorList>
    </citation>
    <scope>NUCLEOTIDE SEQUENCE</scope>
    <source>
        <tissue evidence="14">Salivary gland</tissue>
    </source>
</reference>
<dbReference type="SUPFAM" id="SSF54001">
    <property type="entry name" value="Cysteine proteinases"/>
    <property type="match status" value="1"/>
</dbReference>
<reference evidence="14" key="2">
    <citation type="journal article" date="2015" name="J. Proteomics">
        <title>Sexual differences in the sialomes of the zebra tick, Rhipicephalus pulchellus.</title>
        <authorList>
            <person name="Tan A.W."/>
            <person name="Francischetti I.M."/>
            <person name="Slovak M."/>
            <person name="Kini R.M."/>
            <person name="Ribeiro J.M."/>
        </authorList>
    </citation>
    <scope>NUCLEOTIDE SEQUENCE</scope>
    <source>
        <tissue evidence="14">Salivary gland</tissue>
    </source>
</reference>
<keyword evidence="6" id="KW-0677">Repeat</keyword>
<evidence type="ECO:0000256" key="11">
    <source>
        <dbReference type="SAM" id="MobiDB-lite"/>
    </source>
</evidence>
<dbReference type="SUPFAM" id="SSF143791">
    <property type="entry name" value="DUSP-like"/>
    <property type="match status" value="2"/>
</dbReference>
<evidence type="ECO:0000256" key="2">
    <source>
        <dbReference type="ARBA" id="ARBA00004123"/>
    </source>
</evidence>
<dbReference type="InterPro" id="IPR029071">
    <property type="entry name" value="Ubiquitin-like_domsf"/>
</dbReference>
<dbReference type="Gene3D" id="3.90.70.10">
    <property type="entry name" value="Cysteine proteinases"/>
    <property type="match status" value="2"/>
</dbReference>
<dbReference type="GO" id="GO:0005634">
    <property type="term" value="C:nucleus"/>
    <property type="evidence" value="ECO:0007669"/>
    <property type="project" value="UniProtKB-SubCell"/>
</dbReference>
<feature type="domain" description="DUSP" evidence="13">
    <location>
        <begin position="766"/>
        <end position="879"/>
    </location>
</feature>
<dbReference type="SUPFAM" id="SSF54236">
    <property type="entry name" value="Ubiquitin-like"/>
    <property type="match status" value="1"/>
</dbReference>
<evidence type="ECO:0000259" key="13">
    <source>
        <dbReference type="PROSITE" id="PS51283"/>
    </source>
</evidence>
<evidence type="ECO:0000256" key="1">
    <source>
        <dbReference type="ARBA" id="ARBA00000707"/>
    </source>
</evidence>
<dbReference type="InterPro" id="IPR050164">
    <property type="entry name" value="Peptidase_C19"/>
</dbReference>
<feature type="compositionally biased region" description="Basic and acidic residues" evidence="11">
    <location>
        <begin position="911"/>
        <end position="922"/>
    </location>
</feature>
<dbReference type="InterPro" id="IPR001394">
    <property type="entry name" value="Peptidase_C19_UCH"/>
</dbReference>
<keyword evidence="10" id="KW-0539">Nucleus</keyword>
<feature type="compositionally biased region" description="Polar residues" evidence="11">
    <location>
        <begin position="894"/>
        <end position="909"/>
    </location>
</feature>
<dbReference type="EC" id="3.4.19.12" evidence="4"/>
<evidence type="ECO:0000256" key="5">
    <source>
        <dbReference type="ARBA" id="ARBA00022670"/>
    </source>
</evidence>
<dbReference type="AlphaFoldDB" id="L7LUL5"/>
<keyword evidence="7" id="KW-0833">Ubl conjugation pathway</keyword>